<protein>
    <submittedName>
        <fullName evidence="2">Uncharacterized protein</fullName>
    </submittedName>
</protein>
<organism evidence="2 3">
    <name type="scientific">Acer negundo</name>
    <name type="common">Box elder</name>
    <dbReference type="NCBI Taxonomy" id="4023"/>
    <lineage>
        <taxon>Eukaryota</taxon>
        <taxon>Viridiplantae</taxon>
        <taxon>Streptophyta</taxon>
        <taxon>Embryophyta</taxon>
        <taxon>Tracheophyta</taxon>
        <taxon>Spermatophyta</taxon>
        <taxon>Magnoliopsida</taxon>
        <taxon>eudicotyledons</taxon>
        <taxon>Gunneridae</taxon>
        <taxon>Pentapetalae</taxon>
        <taxon>rosids</taxon>
        <taxon>malvids</taxon>
        <taxon>Sapindales</taxon>
        <taxon>Sapindaceae</taxon>
        <taxon>Hippocastanoideae</taxon>
        <taxon>Acereae</taxon>
        <taxon>Acer</taxon>
    </lineage>
</organism>
<dbReference type="AlphaFoldDB" id="A0AAD5JC99"/>
<comment type="caution">
    <text evidence="2">The sequence shown here is derived from an EMBL/GenBank/DDBJ whole genome shotgun (WGS) entry which is preliminary data.</text>
</comment>
<keyword evidence="3" id="KW-1185">Reference proteome</keyword>
<dbReference type="EMBL" id="JAJSOW010000004">
    <property type="protein sequence ID" value="KAI9192280.1"/>
    <property type="molecule type" value="Genomic_DNA"/>
</dbReference>
<evidence type="ECO:0000313" key="3">
    <source>
        <dbReference type="Proteomes" id="UP001064489"/>
    </source>
</evidence>
<feature type="region of interest" description="Disordered" evidence="1">
    <location>
        <begin position="25"/>
        <end position="51"/>
    </location>
</feature>
<reference evidence="2" key="2">
    <citation type="submission" date="2023-02" db="EMBL/GenBank/DDBJ databases">
        <authorList>
            <person name="Swenson N.G."/>
            <person name="Wegrzyn J.L."/>
            <person name="Mcevoy S.L."/>
        </authorList>
    </citation>
    <scope>NUCLEOTIDE SEQUENCE</scope>
    <source>
        <strain evidence="2">91603</strain>
        <tissue evidence="2">Leaf</tissue>
    </source>
</reference>
<proteinExistence type="predicted"/>
<name>A0AAD5JC99_ACENE</name>
<gene>
    <name evidence="2" type="ORF">LWI28_020418</name>
</gene>
<reference evidence="2" key="1">
    <citation type="journal article" date="2022" name="Plant J.">
        <title>Strategies of tolerance reflected in two North American maple genomes.</title>
        <authorList>
            <person name="McEvoy S.L."/>
            <person name="Sezen U.U."/>
            <person name="Trouern-Trend A."/>
            <person name="McMahon S.M."/>
            <person name="Schaberg P.G."/>
            <person name="Yang J."/>
            <person name="Wegrzyn J.L."/>
            <person name="Swenson N.G."/>
        </authorList>
    </citation>
    <scope>NUCLEOTIDE SEQUENCE</scope>
    <source>
        <strain evidence="2">91603</strain>
    </source>
</reference>
<sequence>MHGREMAVRVAAIFLFTRKTKQAHDTAAIGKQRSQQPTTSTTTTKKKKTKKIIRRSRFRKISWLMEILFFISRKEICGEDLFSCQLLLSVSEEFVASEKDF</sequence>
<accession>A0AAD5JC99</accession>
<evidence type="ECO:0000256" key="1">
    <source>
        <dbReference type="SAM" id="MobiDB-lite"/>
    </source>
</evidence>
<evidence type="ECO:0000313" key="2">
    <source>
        <dbReference type="EMBL" id="KAI9192280.1"/>
    </source>
</evidence>
<dbReference type="Proteomes" id="UP001064489">
    <property type="component" value="Chromosome 6"/>
</dbReference>